<dbReference type="Pfam" id="PF08281">
    <property type="entry name" value="Sigma70_r4_2"/>
    <property type="match status" value="1"/>
</dbReference>
<dbReference type="SUPFAM" id="SSF88946">
    <property type="entry name" value="Sigma2 domain of RNA polymerase sigma factors"/>
    <property type="match status" value="1"/>
</dbReference>
<dbReference type="EMBL" id="VATY01000003">
    <property type="protein sequence ID" value="TMM56007.1"/>
    <property type="molecule type" value="Genomic_DNA"/>
</dbReference>
<dbReference type="InterPro" id="IPR036388">
    <property type="entry name" value="WH-like_DNA-bd_sf"/>
</dbReference>
<dbReference type="Gene3D" id="1.10.1740.10">
    <property type="match status" value="1"/>
</dbReference>
<proteinExistence type="inferred from homology"/>
<dbReference type="GO" id="GO:0003677">
    <property type="term" value="F:DNA binding"/>
    <property type="evidence" value="ECO:0007669"/>
    <property type="project" value="UniProtKB-KW"/>
</dbReference>
<dbReference type="InterPro" id="IPR007627">
    <property type="entry name" value="RNA_pol_sigma70_r2"/>
</dbReference>
<keyword evidence="4 6" id="KW-0238">DNA-binding</keyword>
<keyword evidence="5 6" id="KW-0804">Transcription</keyword>
<dbReference type="GO" id="GO:0006352">
    <property type="term" value="P:DNA-templated transcription initiation"/>
    <property type="evidence" value="ECO:0007669"/>
    <property type="project" value="InterPro"/>
</dbReference>
<keyword evidence="2 6" id="KW-0805">Transcription regulation</keyword>
<dbReference type="InterPro" id="IPR013249">
    <property type="entry name" value="RNA_pol_sigma70_r4_t2"/>
</dbReference>
<accession>A0A5S3QFF7</accession>
<dbReference type="Proteomes" id="UP000310314">
    <property type="component" value="Unassembled WGS sequence"/>
</dbReference>
<dbReference type="PROSITE" id="PS01063">
    <property type="entry name" value="SIGMA70_ECF"/>
    <property type="match status" value="1"/>
</dbReference>
<dbReference type="InterPro" id="IPR014284">
    <property type="entry name" value="RNA_pol_sigma-70_dom"/>
</dbReference>
<dbReference type="RefSeq" id="WP_138658874.1">
    <property type="nucleotide sequence ID" value="NZ_VATY01000003.1"/>
</dbReference>
<evidence type="ECO:0000256" key="3">
    <source>
        <dbReference type="ARBA" id="ARBA00023082"/>
    </source>
</evidence>
<evidence type="ECO:0000259" key="8">
    <source>
        <dbReference type="Pfam" id="PF08281"/>
    </source>
</evidence>
<gene>
    <name evidence="9" type="ORF">FEE95_15300</name>
</gene>
<dbReference type="OrthoDB" id="1027298at2"/>
<dbReference type="CDD" id="cd06171">
    <property type="entry name" value="Sigma70_r4"/>
    <property type="match status" value="1"/>
</dbReference>
<comment type="caution">
    <text evidence="9">The sequence shown here is derived from an EMBL/GenBank/DDBJ whole genome shotgun (WGS) entry which is preliminary data.</text>
</comment>
<organism evidence="9 10">
    <name type="scientific">Maribacter algarum</name>
    <name type="common">ex Zhang et al. 2020</name>
    <dbReference type="NCBI Taxonomy" id="2578118"/>
    <lineage>
        <taxon>Bacteria</taxon>
        <taxon>Pseudomonadati</taxon>
        <taxon>Bacteroidota</taxon>
        <taxon>Flavobacteriia</taxon>
        <taxon>Flavobacteriales</taxon>
        <taxon>Flavobacteriaceae</taxon>
        <taxon>Maribacter</taxon>
    </lineage>
</organism>
<dbReference type="InterPro" id="IPR013324">
    <property type="entry name" value="RNA_pol_sigma_r3/r4-like"/>
</dbReference>
<evidence type="ECO:0000256" key="1">
    <source>
        <dbReference type="ARBA" id="ARBA00010641"/>
    </source>
</evidence>
<dbReference type="PANTHER" id="PTHR43133:SF51">
    <property type="entry name" value="RNA POLYMERASE SIGMA FACTOR"/>
    <property type="match status" value="1"/>
</dbReference>
<dbReference type="GO" id="GO:0016987">
    <property type="term" value="F:sigma factor activity"/>
    <property type="evidence" value="ECO:0007669"/>
    <property type="project" value="UniProtKB-KW"/>
</dbReference>
<keyword evidence="10" id="KW-1185">Reference proteome</keyword>
<feature type="domain" description="RNA polymerase sigma factor 70 region 4 type 2" evidence="8">
    <location>
        <begin position="123"/>
        <end position="175"/>
    </location>
</feature>
<evidence type="ECO:0000256" key="6">
    <source>
        <dbReference type="RuleBase" id="RU000716"/>
    </source>
</evidence>
<evidence type="ECO:0000313" key="9">
    <source>
        <dbReference type="EMBL" id="TMM56007.1"/>
    </source>
</evidence>
<evidence type="ECO:0000313" key="10">
    <source>
        <dbReference type="Proteomes" id="UP000310314"/>
    </source>
</evidence>
<protein>
    <recommendedName>
        <fullName evidence="6">RNA polymerase sigma factor</fullName>
    </recommendedName>
</protein>
<evidence type="ECO:0000256" key="5">
    <source>
        <dbReference type="ARBA" id="ARBA00023163"/>
    </source>
</evidence>
<dbReference type="Pfam" id="PF04542">
    <property type="entry name" value="Sigma70_r2"/>
    <property type="match status" value="1"/>
</dbReference>
<dbReference type="InterPro" id="IPR000838">
    <property type="entry name" value="RNA_pol_sigma70_ECF_CS"/>
</dbReference>
<name>A0A5S3QFF7_9FLAO</name>
<dbReference type="NCBIfam" id="TIGR02937">
    <property type="entry name" value="sigma70-ECF"/>
    <property type="match status" value="1"/>
</dbReference>
<dbReference type="PANTHER" id="PTHR43133">
    <property type="entry name" value="RNA POLYMERASE ECF-TYPE SIGMA FACTO"/>
    <property type="match status" value="1"/>
</dbReference>
<dbReference type="Gene3D" id="1.10.10.10">
    <property type="entry name" value="Winged helix-like DNA-binding domain superfamily/Winged helix DNA-binding domain"/>
    <property type="match status" value="1"/>
</dbReference>
<dbReference type="AlphaFoldDB" id="A0A5S3QFF7"/>
<dbReference type="SUPFAM" id="SSF88659">
    <property type="entry name" value="Sigma3 and sigma4 domains of RNA polymerase sigma factors"/>
    <property type="match status" value="1"/>
</dbReference>
<comment type="similarity">
    <text evidence="1 6">Belongs to the sigma-70 factor family. ECF subfamily.</text>
</comment>
<feature type="domain" description="RNA polymerase sigma-70 region 2" evidence="7">
    <location>
        <begin position="24"/>
        <end position="91"/>
    </location>
</feature>
<evidence type="ECO:0000256" key="2">
    <source>
        <dbReference type="ARBA" id="ARBA00023015"/>
    </source>
</evidence>
<reference evidence="9 10" key="1">
    <citation type="submission" date="2019-05" db="EMBL/GenBank/DDBJ databases">
        <authorList>
            <person name="Zhang J.-Y."/>
            <person name="Feg X."/>
            <person name="Du Z.-J."/>
        </authorList>
    </citation>
    <scope>NUCLEOTIDE SEQUENCE [LARGE SCALE GENOMIC DNA]</scope>
    <source>
        <strain evidence="9 10">RZ26</strain>
    </source>
</reference>
<keyword evidence="3 6" id="KW-0731">Sigma factor</keyword>
<dbReference type="InterPro" id="IPR013325">
    <property type="entry name" value="RNA_pol_sigma_r2"/>
</dbReference>
<evidence type="ECO:0000256" key="4">
    <source>
        <dbReference type="ARBA" id="ARBA00023125"/>
    </source>
</evidence>
<sequence length="194" mass="22439">MSQKEDQHYIDAVINGDTRAFSVLVERYKHMVFTVAVKVLKNQEEAEEVAQDVFVKAYTALSTFKGDSKFSTWIYKIAYYRSLDYLKKQKRGMRTSSIDSGTEYHLSSMQNALDNLEINERKLAIKDAIDELPKDDAVVITLHYFEELSLKEIADIMNLEANTVKVRLFRSRKRLAELLKSKLEPEILGSYGRK</sequence>
<dbReference type="InterPro" id="IPR039425">
    <property type="entry name" value="RNA_pol_sigma-70-like"/>
</dbReference>
<evidence type="ECO:0000259" key="7">
    <source>
        <dbReference type="Pfam" id="PF04542"/>
    </source>
</evidence>